<dbReference type="PANTHER" id="PTHR30572:SF4">
    <property type="entry name" value="ABC TRANSPORTER PERMEASE YTRF"/>
    <property type="match status" value="1"/>
</dbReference>
<dbReference type="AlphaFoldDB" id="A0AA49GPS2"/>
<feature type="transmembrane region" description="Helical" evidence="7">
    <location>
        <begin position="21"/>
        <end position="42"/>
    </location>
</feature>
<evidence type="ECO:0000256" key="7">
    <source>
        <dbReference type="SAM" id="Phobius"/>
    </source>
</evidence>
<feature type="transmembrane region" description="Helical" evidence="7">
    <location>
        <begin position="374"/>
        <end position="394"/>
    </location>
</feature>
<keyword evidence="4 7" id="KW-1133">Transmembrane helix</keyword>
<comment type="similarity">
    <text evidence="6">Belongs to the ABC-4 integral membrane protein family.</text>
</comment>
<name>A0AA49GPS2_9BACT</name>
<evidence type="ECO:0000259" key="9">
    <source>
        <dbReference type="Pfam" id="PF12704"/>
    </source>
</evidence>
<feature type="transmembrane region" description="Helical" evidence="7">
    <location>
        <begin position="282"/>
        <end position="306"/>
    </location>
</feature>
<evidence type="ECO:0000313" key="10">
    <source>
        <dbReference type="EMBL" id="WKN37669.1"/>
    </source>
</evidence>
<dbReference type="GO" id="GO:0022857">
    <property type="term" value="F:transmembrane transporter activity"/>
    <property type="evidence" value="ECO:0007669"/>
    <property type="project" value="TreeGrafter"/>
</dbReference>
<feature type="domain" description="ABC3 transporter permease C-terminal" evidence="8">
    <location>
        <begin position="290"/>
        <end position="404"/>
    </location>
</feature>
<dbReference type="PANTHER" id="PTHR30572">
    <property type="entry name" value="MEMBRANE COMPONENT OF TRANSPORTER-RELATED"/>
    <property type="match status" value="1"/>
</dbReference>
<dbReference type="Pfam" id="PF12704">
    <property type="entry name" value="MacB_PCD"/>
    <property type="match status" value="1"/>
</dbReference>
<evidence type="ECO:0000256" key="1">
    <source>
        <dbReference type="ARBA" id="ARBA00004651"/>
    </source>
</evidence>
<protein>
    <submittedName>
        <fullName evidence="10">ABC transporter permease</fullName>
    </submittedName>
</protein>
<accession>A0AA49GPS2</accession>
<evidence type="ECO:0000256" key="4">
    <source>
        <dbReference type="ARBA" id="ARBA00022989"/>
    </source>
</evidence>
<dbReference type="Pfam" id="PF02687">
    <property type="entry name" value="FtsX"/>
    <property type="match status" value="1"/>
</dbReference>
<keyword evidence="3 7" id="KW-0812">Transmembrane</keyword>
<proteinExistence type="inferred from homology"/>
<dbReference type="InterPro" id="IPR003838">
    <property type="entry name" value="ABC3_permease_C"/>
</dbReference>
<reference evidence="10" key="2">
    <citation type="journal article" date="2024" name="Antonie Van Leeuwenhoek">
        <title>Roseihalotalea indica gen. nov., sp. nov., a halophilic Bacteroidetes from mesopelagic Southwest Indian Ocean with higher carbohydrate metabolic potential.</title>
        <authorList>
            <person name="Chen B."/>
            <person name="Zhang M."/>
            <person name="Lin D."/>
            <person name="Ye J."/>
            <person name="Tang K."/>
        </authorList>
    </citation>
    <scope>NUCLEOTIDE SEQUENCE</scope>
    <source>
        <strain evidence="10">TK19036</strain>
    </source>
</reference>
<keyword evidence="5 7" id="KW-0472">Membrane</keyword>
<gene>
    <name evidence="10" type="ORF">K4G66_02975</name>
</gene>
<feature type="domain" description="MacB-like periplasmic core" evidence="9">
    <location>
        <begin position="21"/>
        <end position="246"/>
    </location>
</feature>
<dbReference type="InterPro" id="IPR050250">
    <property type="entry name" value="Macrolide_Exporter_MacB"/>
</dbReference>
<keyword evidence="2" id="KW-1003">Cell membrane</keyword>
<evidence type="ECO:0000256" key="3">
    <source>
        <dbReference type="ARBA" id="ARBA00022692"/>
    </source>
</evidence>
<dbReference type="InterPro" id="IPR025857">
    <property type="entry name" value="MacB_PCD"/>
</dbReference>
<feature type="transmembrane region" description="Helical" evidence="7">
    <location>
        <begin position="339"/>
        <end position="362"/>
    </location>
</feature>
<dbReference type="EMBL" id="CP120682">
    <property type="protein sequence ID" value="WKN37669.1"/>
    <property type="molecule type" value="Genomic_DNA"/>
</dbReference>
<comment type="subcellular location">
    <subcellularLocation>
        <location evidence="1">Cell membrane</location>
        <topology evidence="1">Multi-pass membrane protein</topology>
    </subcellularLocation>
</comment>
<evidence type="ECO:0000256" key="6">
    <source>
        <dbReference type="ARBA" id="ARBA00038076"/>
    </source>
</evidence>
<sequence length="411" mass="44821">MNLLNNVEESLKAIRDNLLRTTLTALIIAMGITALVGILTAIDGIQASVDDSFASLGVNSFTIRQKRGGNQRSQQGRSEKNYPPIRYSDVRSFKKRYDYPAQISVKTYVTGNAEVKHRSKKTNPNIQVVGSDENYLITEGINLSRGRNFSTLDLEKGTQVAIVGDELVNTLFEGSEDPINQNITLFGSRFKVIGVLENKGAMAGNNANRRVVIPLDKGRQLSNQALDYTITANVGNMGTIDMAMGEATSLMQAIRQDPIGSELSFEIEEKKSLSEQLGEITGYLRIGGFAIGLITLLGASIALMNIMMVSVTERTREIGVRKALGATPQRIRQQFLMEAIVICQLGGILGVLLGMGIGNVVAQFMNAGQFIVPWVWILSALAICIGVGLFSGYYPAYKASKLDPIESLRFE</sequence>
<evidence type="ECO:0000259" key="8">
    <source>
        <dbReference type="Pfam" id="PF02687"/>
    </source>
</evidence>
<evidence type="ECO:0000256" key="5">
    <source>
        <dbReference type="ARBA" id="ARBA00023136"/>
    </source>
</evidence>
<reference evidence="10" key="1">
    <citation type="journal article" date="2023" name="Comput. Struct. Biotechnol. J.">
        <title>Discovery of a novel marine Bacteroidetes with a rich repertoire of carbohydrate-active enzymes.</title>
        <authorList>
            <person name="Chen B."/>
            <person name="Liu G."/>
            <person name="Chen Q."/>
            <person name="Wang H."/>
            <person name="Liu L."/>
            <person name="Tang K."/>
        </authorList>
    </citation>
    <scope>NUCLEOTIDE SEQUENCE</scope>
    <source>
        <strain evidence="10">TK19036</strain>
    </source>
</reference>
<evidence type="ECO:0000256" key="2">
    <source>
        <dbReference type="ARBA" id="ARBA00022475"/>
    </source>
</evidence>
<dbReference type="GO" id="GO:0005886">
    <property type="term" value="C:plasma membrane"/>
    <property type="evidence" value="ECO:0007669"/>
    <property type="project" value="UniProtKB-SubCell"/>
</dbReference>
<organism evidence="10">
    <name type="scientific">Roseihalotalea indica</name>
    <dbReference type="NCBI Taxonomy" id="2867963"/>
    <lineage>
        <taxon>Bacteria</taxon>
        <taxon>Pseudomonadati</taxon>
        <taxon>Bacteroidota</taxon>
        <taxon>Cytophagia</taxon>
        <taxon>Cytophagales</taxon>
        <taxon>Catalimonadaceae</taxon>
        <taxon>Roseihalotalea</taxon>
    </lineage>
</organism>